<accession>A0A3M0GK35</accession>
<proteinExistence type="predicted"/>
<protein>
    <submittedName>
        <fullName evidence="2">DUF721 domain-containing protein</fullName>
    </submittedName>
</protein>
<evidence type="ECO:0000256" key="1">
    <source>
        <dbReference type="SAM" id="MobiDB-lite"/>
    </source>
</evidence>
<comment type="caution">
    <text evidence="2">The sequence shown here is derived from an EMBL/GenBank/DDBJ whole genome shotgun (WGS) entry which is preliminary data.</text>
</comment>
<feature type="compositionally biased region" description="Low complexity" evidence="1">
    <location>
        <begin position="49"/>
        <end position="59"/>
    </location>
</feature>
<dbReference type="Pfam" id="PF05258">
    <property type="entry name" value="DciA"/>
    <property type="match status" value="1"/>
</dbReference>
<gene>
    <name evidence="2" type="ORF">EAX62_02380</name>
</gene>
<keyword evidence="3" id="KW-1185">Reference proteome</keyword>
<organism evidence="2 3">
    <name type="scientific">Tessaracoccus antarcticus</name>
    <dbReference type="NCBI Taxonomy" id="2479848"/>
    <lineage>
        <taxon>Bacteria</taxon>
        <taxon>Bacillati</taxon>
        <taxon>Actinomycetota</taxon>
        <taxon>Actinomycetes</taxon>
        <taxon>Propionibacteriales</taxon>
        <taxon>Propionibacteriaceae</taxon>
        <taxon>Tessaracoccus</taxon>
    </lineage>
</organism>
<evidence type="ECO:0000313" key="2">
    <source>
        <dbReference type="EMBL" id="RMB61509.1"/>
    </source>
</evidence>
<dbReference type="PANTHER" id="PTHR36456:SF1">
    <property type="entry name" value="UPF0232 PROTEIN SCO3875"/>
    <property type="match status" value="1"/>
</dbReference>
<evidence type="ECO:0000313" key="3">
    <source>
        <dbReference type="Proteomes" id="UP000275256"/>
    </source>
</evidence>
<reference evidence="2 3" key="1">
    <citation type="submission" date="2018-10" db="EMBL/GenBank/DDBJ databases">
        <title>Tessaracoccus antarcticuss sp. nov., isolated from sediment.</title>
        <authorList>
            <person name="Zhou L.Y."/>
            <person name="Du Z.J."/>
        </authorList>
    </citation>
    <scope>NUCLEOTIDE SEQUENCE [LARGE SCALE GENOMIC DNA]</scope>
    <source>
        <strain evidence="2 3">JDX10</strain>
    </source>
</reference>
<sequence>MRRTGSAGRWRLRCAWAVSSWCATTARSRCSSWTTFLPSWTPPAATGWPGPSSMPSKCSSPPPSAPTSPGSRPSVAFVWTPDECGRRALMSDTVPPTDPESSDADSFATEPHDPTGLDLASEIARQTARNAPLLPAMPPPASSMKRRRFGQFEEQRSGARPDDRDPQSLGSVLSQVSSRRGWVKRISLSTVLRNWPDLVGADNAEHSQPVNFVDGVLTVQCDSTAWATGMKFSAAALVARLNKDLGEQTVKRIDIRAPNQRSWKKGLRSVRDGRGPRDTYG</sequence>
<dbReference type="InterPro" id="IPR007922">
    <property type="entry name" value="DciA-like"/>
</dbReference>
<name>A0A3M0GK35_9ACTN</name>
<feature type="region of interest" description="Disordered" evidence="1">
    <location>
        <begin position="46"/>
        <end position="116"/>
    </location>
</feature>
<feature type="compositionally biased region" description="Basic and acidic residues" evidence="1">
    <location>
        <begin position="150"/>
        <end position="166"/>
    </location>
</feature>
<dbReference type="EMBL" id="REFW01000001">
    <property type="protein sequence ID" value="RMB61509.1"/>
    <property type="molecule type" value="Genomic_DNA"/>
</dbReference>
<dbReference type="PANTHER" id="PTHR36456">
    <property type="entry name" value="UPF0232 PROTEIN SCO3875"/>
    <property type="match status" value="1"/>
</dbReference>
<dbReference type="Proteomes" id="UP000275256">
    <property type="component" value="Unassembled WGS sequence"/>
</dbReference>
<feature type="region of interest" description="Disordered" evidence="1">
    <location>
        <begin position="129"/>
        <end position="174"/>
    </location>
</feature>
<dbReference type="AlphaFoldDB" id="A0A3M0GK35"/>